<dbReference type="EMBL" id="JAGEOJ010000002">
    <property type="protein sequence ID" value="MBO2446567.1"/>
    <property type="molecule type" value="Genomic_DNA"/>
</dbReference>
<dbReference type="RefSeq" id="WP_208254160.1">
    <property type="nucleotide sequence ID" value="NZ_JAGEOJ010000002.1"/>
</dbReference>
<sequence length="280" mass="30897">MRNEGAKVFGRLPVRVLLRGGPDGWHYVVVDKEGGEERTDLRVPGSAWHKGDPEPAWWGRRLTETAEGLRDRLGRALTDRTFDELGLEADISWFAVEEPLEWEGLVTLRDADPARFPGEVAPYVVALEPGRGAILPEAHLLFSTLATDAWSTLRTVADECGTPAPRASFLCGWADHRSVRVGRGLLALSTSRRSDGSERLAEIYGERSPGWGGNPELRFRLDGIDLLDEPAADVIALFRDLGHAPVHRGRTWHLSTIGLTLYEPENPYGSFTGVALRPTC</sequence>
<proteinExistence type="predicted"/>
<keyword evidence="2" id="KW-1185">Reference proteome</keyword>
<accession>A0A939P7J7</accession>
<name>A0A939P7J7_9ACTN</name>
<organism evidence="1 2">
    <name type="scientific">Actinomadura barringtoniae</name>
    <dbReference type="NCBI Taxonomy" id="1427535"/>
    <lineage>
        <taxon>Bacteria</taxon>
        <taxon>Bacillati</taxon>
        <taxon>Actinomycetota</taxon>
        <taxon>Actinomycetes</taxon>
        <taxon>Streptosporangiales</taxon>
        <taxon>Thermomonosporaceae</taxon>
        <taxon>Actinomadura</taxon>
    </lineage>
</organism>
<protein>
    <submittedName>
        <fullName evidence="1">Uncharacterized protein</fullName>
    </submittedName>
</protein>
<comment type="caution">
    <text evidence="1">The sequence shown here is derived from an EMBL/GenBank/DDBJ whole genome shotgun (WGS) entry which is preliminary data.</text>
</comment>
<dbReference type="AlphaFoldDB" id="A0A939P7J7"/>
<evidence type="ECO:0000313" key="2">
    <source>
        <dbReference type="Proteomes" id="UP000669179"/>
    </source>
</evidence>
<evidence type="ECO:0000313" key="1">
    <source>
        <dbReference type="EMBL" id="MBO2446567.1"/>
    </source>
</evidence>
<dbReference type="Proteomes" id="UP000669179">
    <property type="component" value="Unassembled WGS sequence"/>
</dbReference>
<reference evidence="1" key="1">
    <citation type="submission" date="2021-03" db="EMBL/GenBank/DDBJ databases">
        <authorList>
            <person name="Kanchanasin P."/>
            <person name="Saeng-In P."/>
            <person name="Phongsopitanun W."/>
            <person name="Yuki M."/>
            <person name="Kudo T."/>
            <person name="Ohkuma M."/>
            <person name="Tanasupawat S."/>
        </authorList>
    </citation>
    <scope>NUCLEOTIDE SEQUENCE</scope>
    <source>
        <strain evidence="1">GKU 128</strain>
    </source>
</reference>
<gene>
    <name evidence="1" type="ORF">J4573_05660</name>
</gene>